<dbReference type="PATRIC" id="fig|476652.3.peg.925"/>
<feature type="binding site" evidence="7">
    <location>
        <position position="352"/>
    </location>
    <ligand>
        <name>Zn(2+)</name>
        <dbReference type="ChEBI" id="CHEBI:29105"/>
        <note>catalytic</note>
    </ligand>
</feature>
<evidence type="ECO:0000256" key="3">
    <source>
        <dbReference type="ARBA" id="ARBA00022801"/>
    </source>
</evidence>
<evidence type="ECO:0000256" key="9">
    <source>
        <dbReference type="SAM" id="Phobius"/>
    </source>
</evidence>
<dbReference type="Gene3D" id="3.30.2010.10">
    <property type="entry name" value="Metalloproteases ('zincins'), catalytic domain"/>
    <property type="match status" value="1"/>
</dbReference>
<reference evidence="12 13" key="1">
    <citation type="submission" date="2015-06" db="EMBL/GenBank/DDBJ databases">
        <title>Draft genome of the moderately acidophilic sulfate reducer Candidatus Desulfosporosinus acididurans strain M1.</title>
        <authorList>
            <person name="Poehlein A."/>
            <person name="Petzsch P."/>
            <person name="Johnson B.D."/>
            <person name="Schloemann M."/>
            <person name="Daniel R."/>
            <person name="Muehling M."/>
        </authorList>
    </citation>
    <scope>NUCLEOTIDE SEQUENCE [LARGE SCALE GENOMIC DNA]</scope>
    <source>
        <strain evidence="12 13">M1</strain>
    </source>
</reference>
<keyword evidence="4 7" id="KW-0862">Zinc</keyword>
<feature type="active site" evidence="6">
    <location>
        <position position="280"/>
    </location>
</feature>
<comment type="cofactor">
    <cofactor evidence="7 8">
        <name>Zn(2+)</name>
        <dbReference type="ChEBI" id="CHEBI:29105"/>
    </cofactor>
    <text evidence="7 8">Binds 1 zinc ion per subunit.</text>
</comment>
<dbReference type="Pfam" id="PF01435">
    <property type="entry name" value="Peptidase_M48"/>
    <property type="match status" value="1"/>
</dbReference>
<keyword evidence="9" id="KW-0472">Membrane</keyword>
<organism evidence="12 13">
    <name type="scientific">Desulfosporosinus acididurans</name>
    <dbReference type="NCBI Taxonomy" id="476652"/>
    <lineage>
        <taxon>Bacteria</taxon>
        <taxon>Bacillati</taxon>
        <taxon>Bacillota</taxon>
        <taxon>Clostridia</taxon>
        <taxon>Eubacteriales</taxon>
        <taxon>Desulfitobacteriaceae</taxon>
        <taxon>Desulfosporosinus</taxon>
    </lineage>
</organism>
<feature type="transmembrane region" description="Helical" evidence="9">
    <location>
        <begin position="176"/>
        <end position="196"/>
    </location>
</feature>
<dbReference type="GO" id="GO:0046872">
    <property type="term" value="F:metal ion binding"/>
    <property type="evidence" value="ECO:0007669"/>
    <property type="project" value="UniProtKB-KW"/>
</dbReference>
<feature type="transmembrane region" description="Helical" evidence="9">
    <location>
        <begin position="325"/>
        <end position="343"/>
    </location>
</feature>
<evidence type="ECO:0000256" key="4">
    <source>
        <dbReference type="ARBA" id="ARBA00022833"/>
    </source>
</evidence>
<gene>
    <name evidence="12" type="primary">htpX</name>
    <name evidence="12" type="ORF">DEAC_c09000</name>
</gene>
<feature type="transmembrane region" description="Helical" evidence="9">
    <location>
        <begin position="102"/>
        <end position="122"/>
    </location>
</feature>
<evidence type="ECO:0000256" key="2">
    <source>
        <dbReference type="ARBA" id="ARBA00022723"/>
    </source>
</evidence>
<evidence type="ECO:0000256" key="7">
    <source>
        <dbReference type="PIRSR" id="PIRSR627057-2"/>
    </source>
</evidence>
<keyword evidence="13" id="KW-1185">Reference proteome</keyword>
<protein>
    <submittedName>
        <fullName evidence="12">Protease HtpX</fullName>
    </submittedName>
</protein>
<accession>A0A0J1IQL0</accession>
<dbReference type="Proteomes" id="UP000036356">
    <property type="component" value="Unassembled WGS sequence"/>
</dbReference>
<dbReference type="GO" id="GO:0004222">
    <property type="term" value="F:metalloendopeptidase activity"/>
    <property type="evidence" value="ECO:0007669"/>
    <property type="project" value="InterPro"/>
</dbReference>
<dbReference type="InterPro" id="IPR027057">
    <property type="entry name" value="CAXX_Prtase_1"/>
</dbReference>
<keyword evidence="5 8" id="KW-0482">Metalloprotease</keyword>
<evidence type="ECO:0000256" key="8">
    <source>
        <dbReference type="RuleBase" id="RU003983"/>
    </source>
</evidence>
<dbReference type="RefSeq" id="WP_047808825.1">
    <property type="nucleotide sequence ID" value="NZ_LDZY01000003.1"/>
</dbReference>
<feature type="binding site" evidence="7">
    <location>
        <position position="283"/>
    </location>
    <ligand>
        <name>Zn(2+)</name>
        <dbReference type="ChEBI" id="CHEBI:29105"/>
        <note>catalytic</note>
    </ligand>
</feature>
<evidence type="ECO:0000256" key="5">
    <source>
        <dbReference type="ARBA" id="ARBA00023049"/>
    </source>
</evidence>
<feature type="binding site" evidence="7">
    <location>
        <position position="279"/>
    </location>
    <ligand>
        <name>Zn(2+)</name>
        <dbReference type="ChEBI" id="CHEBI:29105"/>
        <note>catalytic</note>
    </ligand>
</feature>
<feature type="transmembrane region" description="Helical" evidence="9">
    <location>
        <begin position="64"/>
        <end position="82"/>
    </location>
</feature>
<evidence type="ECO:0000259" key="10">
    <source>
        <dbReference type="Pfam" id="PF01435"/>
    </source>
</evidence>
<proteinExistence type="inferred from homology"/>
<comment type="caution">
    <text evidence="12">The sequence shown here is derived from an EMBL/GenBank/DDBJ whole genome shotgun (WGS) entry which is preliminary data.</text>
</comment>
<feature type="transmembrane region" description="Helical" evidence="9">
    <location>
        <begin position="14"/>
        <end position="35"/>
    </location>
</feature>
<feature type="domain" description="Peptidase M48" evidence="10">
    <location>
        <begin position="211"/>
        <end position="409"/>
    </location>
</feature>
<evidence type="ECO:0000313" key="13">
    <source>
        <dbReference type="Proteomes" id="UP000036356"/>
    </source>
</evidence>
<sequence length="414" mass="47557">MITIGNSFRRISQAWFLLLSLTAVFALLYLISALFPRPIDPSISKYFSLALAEKARIYNYAPRIVYIVHLCLQIGFLTWLLFSTRGRILFQRVRNLSRNYWLVSVLSILAIWLVSTLISLPFSYYSGYYWQKIWGFSTQSQVAWWIDYLKNTSIDLVLSLAGGIIFFLLVNKISRYWWLVGSLLFSLWLVVEYFFWPIIVSPIFNHFEPLPKSAITTMVNELAHKAGLNVGSVLEMDASKQTTFANAYFTGVGSTKRIVIYDTLLKNYSLPEIKAVIAHEMGHWRHNDVAHGLLLGMAGGFIVFSILTFLLKPWLPKNSTKPPELWAALQLALILLLFVSSPLQNAISRQMERNADYFSLELTGNLPAEIQLQEDLARNSLTDLDPPGFIVWFSYDHPPTLTRIHDLEREYRPN</sequence>
<keyword evidence="9" id="KW-1133">Transmembrane helix</keyword>
<keyword evidence="1 8" id="KW-0645">Protease</keyword>
<dbReference type="Pfam" id="PF16491">
    <property type="entry name" value="Peptidase_M48_N"/>
    <property type="match status" value="1"/>
</dbReference>
<evidence type="ECO:0000256" key="1">
    <source>
        <dbReference type="ARBA" id="ARBA00022670"/>
    </source>
</evidence>
<dbReference type="InterPro" id="IPR001915">
    <property type="entry name" value="Peptidase_M48"/>
</dbReference>
<dbReference type="AlphaFoldDB" id="A0A0J1IQL0"/>
<name>A0A0J1IQL0_9FIRM</name>
<dbReference type="GO" id="GO:0071586">
    <property type="term" value="P:CAAX-box protein processing"/>
    <property type="evidence" value="ECO:0007669"/>
    <property type="project" value="InterPro"/>
</dbReference>
<keyword evidence="3 8" id="KW-0378">Hydrolase</keyword>
<feature type="domain" description="CAAX prenyl protease 1 N-terminal" evidence="11">
    <location>
        <begin position="41"/>
        <end position="205"/>
    </location>
</feature>
<feature type="active site" description="Proton donor" evidence="6">
    <location>
        <position position="356"/>
    </location>
</feature>
<evidence type="ECO:0000256" key="6">
    <source>
        <dbReference type="PIRSR" id="PIRSR627057-1"/>
    </source>
</evidence>
<dbReference type="CDD" id="cd07343">
    <property type="entry name" value="M48A_Zmpste24p_like"/>
    <property type="match status" value="1"/>
</dbReference>
<evidence type="ECO:0000259" key="11">
    <source>
        <dbReference type="Pfam" id="PF16491"/>
    </source>
</evidence>
<keyword evidence="9" id="KW-0812">Transmembrane</keyword>
<dbReference type="PANTHER" id="PTHR10120">
    <property type="entry name" value="CAAX PRENYL PROTEASE 1"/>
    <property type="match status" value="1"/>
</dbReference>
<feature type="transmembrane region" description="Helical" evidence="9">
    <location>
        <begin position="289"/>
        <end position="310"/>
    </location>
</feature>
<feature type="transmembrane region" description="Helical" evidence="9">
    <location>
        <begin position="153"/>
        <end position="170"/>
    </location>
</feature>
<comment type="similarity">
    <text evidence="8">Belongs to the peptidase M48 family.</text>
</comment>
<evidence type="ECO:0000313" key="12">
    <source>
        <dbReference type="EMBL" id="KLU66966.1"/>
    </source>
</evidence>
<dbReference type="EMBL" id="LDZY01000003">
    <property type="protein sequence ID" value="KLU66966.1"/>
    <property type="molecule type" value="Genomic_DNA"/>
</dbReference>
<dbReference type="STRING" id="476652.DEAC_c09000"/>
<keyword evidence="2 7" id="KW-0479">Metal-binding</keyword>
<dbReference type="InterPro" id="IPR032456">
    <property type="entry name" value="Peptidase_M48_N"/>
</dbReference>